<feature type="region of interest" description="Disordered" evidence="1">
    <location>
        <begin position="57"/>
        <end position="99"/>
    </location>
</feature>
<evidence type="ECO:0000313" key="3">
    <source>
        <dbReference type="Proteomes" id="UP000198122"/>
    </source>
</evidence>
<evidence type="ECO:0000313" key="2">
    <source>
        <dbReference type="EMBL" id="SNC71422.1"/>
    </source>
</evidence>
<sequence>MSGEQQDPATGSEQGEAPEELAGGATTPEDPAGEALVSVRGAASAEELAALTAVFTAVGGGGGSAPAVAPAGRWGDPAASARRTPQAGPGAWRASGLPR</sequence>
<protein>
    <submittedName>
        <fullName evidence="2">Acyl-CoA carboxylase epsilon subunit</fullName>
    </submittedName>
</protein>
<feature type="compositionally biased region" description="Polar residues" evidence="1">
    <location>
        <begin position="1"/>
        <end position="13"/>
    </location>
</feature>
<proteinExistence type="predicted"/>
<dbReference type="RefSeq" id="WP_200815094.1">
    <property type="nucleotide sequence ID" value="NZ_FYEZ01000002.1"/>
</dbReference>
<dbReference type="GO" id="GO:0004658">
    <property type="term" value="F:propionyl-CoA carboxylase activity"/>
    <property type="evidence" value="ECO:0007669"/>
    <property type="project" value="InterPro"/>
</dbReference>
<dbReference type="AlphaFoldDB" id="A0A212TZJ8"/>
<evidence type="ECO:0000256" key="1">
    <source>
        <dbReference type="SAM" id="MobiDB-lite"/>
    </source>
</evidence>
<gene>
    <name evidence="2" type="ORF">SAMN05445756_1479</name>
</gene>
<accession>A0A212TZJ8</accession>
<keyword evidence="3" id="KW-1185">Reference proteome</keyword>
<dbReference type="GO" id="GO:0003989">
    <property type="term" value="F:acetyl-CoA carboxylase activity"/>
    <property type="evidence" value="ECO:0007669"/>
    <property type="project" value="InterPro"/>
</dbReference>
<name>A0A212TZJ8_9MICO</name>
<dbReference type="InterPro" id="IPR032716">
    <property type="entry name" value="ACC_epsilon"/>
</dbReference>
<reference evidence="2 3" key="1">
    <citation type="submission" date="2017-06" db="EMBL/GenBank/DDBJ databases">
        <authorList>
            <person name="Kim H.J."/>
            <person name="Triplett B.A."/>
        </authorList>
    </citation>
    <scope>NUCLEOTIDE SEQUENCE [LARGE SCALE GENOMIC DNA]</scope>
    <source>
        <strain evidence="2 3">DSM 22179</strain>
    </source>
</reference>
<dbReference type="EMBL" id="FYEZ01000002">
    <property type="protein sequence ID" value="SNC71422.1"/>
    <property type="molecule type" value="Genomic_DNA"/>
</dbReference>
<organism evidence="2 3">
    <name type="scientific">Kytococcus aerolatus</name>
    <dbReference type="NCBI Taxonomy" id="592308"/>
    <lineage>
        <taxon>Bacteria</taxon>
        <taxon>Bacillati</taxon>
        <taxon>Actinomycetota</taxon>
        <taxon>Actinomycetes</taxon>
        <taxon>Micrococcales</taxon>
        <taxon>Kytococcaceae</taxon>
        <taxon>Kytococcus</taxon>
    </lineage>
</organism>
<feature type="region of interest" description="Disordered" evidence="1">
    <location>
        <begin position="1"/>
        <end position="35"/>
    </location>
</feature>
<dbReference type="Proteomes" id="UP000198122">
    <property type="component" value="Unassembled WGS sequence"/>
</dbReference>
<dbReference type="Pfam" id="PF13822">
    <property type="entry name" value="ACC_epsilon"/>
    <property type="match status" value="1"/>
</dbReference>